<sequence length="135" mass="13650">MDANAALISRDVGDMTRQARLGVIIAGIALLVLGALLGLAPSSIMANGKDTSCGSPWMPDDSAVRLAEFGSKLSDAMSGGRGVAAGDYRSQCRDALGSRGTLGGIAAALGAAALLALAFVPRQRPEPEKQALPNS</sequence>
<feature type="transmembrane region" description="Helical" evidence="1">
    <location>
        <begin position="102"/>
        <end position="120"/>
    </location>
</feature>
<keyword evidence="1" id="KW-0812">Transmembrane</keyword>
<keyword evidence="1" id="KW-1133">Transmembrane helix</keyword>
<dbReference type="Proteomes" id="UP000183376">
    <property type="component" value="Chromosome I"/>
</dbReference>
<keyword evidence="1" id="KW-0472">Membrane</keyword>
<gene>
    <name evidence="2" type="ORF">SAMN04489726_7991</name>
</gene>
<organism evidence="2 3">
    <name type="scientific">Allokutzneria albata</name>
    <name type="common">Kibdelosporangium albatum</name>
    <dbReference type="NCBI Taxonomy" id="211114"/>
    <lineage>
        <taxon>Bacteria</taxon>
        <taxon>Bacillati</taxon>
        <taxon>Actinomycetota</taxon>
        <taxon>Actinomycetes</taxon>
        <taxon>Pseudonocardiales</taxon>
        <taxon>Pseudonocardiaceae</taxon>
        <taxon>Allokutzneria</taxon>
    </lineage>
</organism>
<name>A0A1H0DTM4_ALLAB</name>
<accession>A0A1H0DTM4</accession>
<dbReference type="EMBL" id="LT629701">
    <property type="protein sequence ID" value="SDN73522.1"/>
    <property type="molecule type" value="Genomic_DNA"/>
</dbReference>
<feature type="transmembrane region" description="Helical" evidence="1">
    <location>
        <begin position="21"/>
        <end position="40"/>
    </location>
</feature>
<evidence type="ECO:0000256" key="1">
    <source>
        <dbReference type="SAM" id="Phobius"/>
    </source>
</evidence>
<protein>
    <submittedName>
        <fullName evidence="2">Uncharacterized protein</fullName>
    </submittedName>
</protein>
<evidence type="ECO:0000313" key="2">
    <source>
        <dbReference type="EMBL" id="SDN73522.1"/>
    </source>
</evidence>
<keyword evidence="3" id="KW-1185">Reference proteome</keyword>
<reference evidence="2 3" key="1">
    <citation type="submission" date="2016-10" db="EMBL/GenBank/DDBJ databases">
        <authorList>
            <person name="de Groot N.N."/>
        </authorList>
    </citation>
    <scope>NUCLEOTIDE SEQUENCE [LARGE SCALE GENOMIC DNA]</scope>
    <source>
        <strain evidence="2 3">DSM 44149</strain>
    </source>
</reference>
<proteinExistence type="predicted"/>
<evidence type="ECO:0000313" key="3">
    <source>
        <dbReference type="Proteomes" id="UP000183376"/>
    </source>
</evidence>
<dbReference type="AlphaFoldDB" id="A0A1H0DTM4"/>